<dbReference type="EMBL" id="JBBCAQ010000032">
    <property type="protein sequence ID" value="KAK7584025.1"/>
    <property type="molecule type" value="Genomic_DNA"/>
</dbReference>
<dbReference type="SUPFAM" id="SSF53474">
    <property type="entry name" value="alpha/beta-Hydrolases"/>
    <property type="match status" value="2"/>
</dbReference>
<reference evidence="6 7" key="1">
    <citation type="submission" date="2024-03" db="EMBL/GenBank/DDBJ databases">
        <title>Adaptation during the transition from Ophiocordyceps entomopathogen to insect associate is accompanied by gene loss and intensified selection.</title>
        <authorList>
            <person name="Ward C.M."/>
            <person name="Onetto C.A."/>
            <person name="Borneman A.R."/>
        </authorList>
    </citation>
    <scope>NUCLEOTIDE SEQUENCE [LARGE SCALE GENOMIC DNA]</scope>
    <source>
        <strain evidence="6">AWRI1</strain>
        <tissue evidence="6">Single Adult Female</tissue>
    </source>
</reference>
<evidence type="ECO:0000256" key="1">
    <source>
        <dbReference type="ARBA" id="ARBA00011079"/>
    </source>
</evidence>
<dbReference type="Gene3D" id="3.40.50.1820">
    <property type="entry name" value="alpha/beta hydrolase"/>
    <property type="match status" value="3"/>
</dbReference>
<keyword evidence="2" id="KW-0645">Protease</keyword>
<gene>
    <name evidence="6" type="ORF">V9T40_004988</name>
</gene>
<keyword evidence="5" id="KW-0325">Glycoprotein</keyword>
<evidence type="ECO:0000256" key="2">
    <source>
        <dbReference type="ARBA" id="ARBA00022670"/>
    </source>
</evidence>
<comment type="similarity">
    <text evidence="1">Belongs to the peptidase S28 family.</text>
</comment>
<evidence type="ECO:0008006" key="8">
    <source>
        <dbReference type="Google" id="ProtNLM"/>
    </source>
</evidence>
<sequence>MNNKLKIGIGDPKSSDLFNELPEDKYFSQKLDHFDSTDETTWRQRYWVNTAIYEKGKTAFLMINGEAEASAKWSVSGQWTEYAKSYNAACFLLEHRFYGKSRPTKDVSTENLKYLSSEQALADIAYFITEMKKDYETGPWIVFGGSYAGSLAAWARLKYPHLIAGAVSSSGPLLAKVDFSEYFEVVSDSLSSYSEQCPHSIREADAQLSIMMESEAGKKELSREFRLCNSLTTQISLADIQSFYENLAGNFADVVQYNKDNRESPSGNITIPVVCDIMNGDTSNKSDPAWRRYAAVNKLMLDATMQPCLSYTYEEYLEKMKKTDWDSASANGRQWMYQTCTEFGFYQTSSKQSDLFGSHFPISFFTEQCHDIFGPRFDVNLLDAAVSRTNIIYGEKNIFVERVAFVYGKIDPWHALGITSDFGHAYNTYLIPDAAHCADMYPSSVNDSVSLKNVRLEVNRLIGLWLSNKGPTTYIWFMYYEDYPRLFLANSLPVAKLFEQKLDHFDGDNPNTWKQKYFVENQYYENGGPVYLLLGNKRLQNARMMKQGYWQSHGKEKKAMLFYISHRYYDFYQPVETAEKDDLIYLNTKQALEDFAAFIRAKNKEHEFPEGTKWIVFGSSFAGYLAAWLRTKYPDLVYGAIASSAPVLAQMDCPEYLNNVGEVLAKHNKKCQNDIAQANSDLDKLVQTPNGRKDIEKMFKFVIKRYSEVISMLMKQKKHKCLHTNFYTYSEELKEKETSFMAFVYGKFWLYQQCYELGWFLTSPKKSNTFSKNVDLDYFLNLCSEIFEPSLGKNHIEAAVAKTNQIYGGLKLNTPRTVFVNGETDPWRFAQITTNKENKNVDVITIKGGSHSSDFLHADSKQKEMKDAIKEITKKLDTWLK</sequence>
<dbReference type="GO" id="GO:0008239">
    <property type="term" value="F:dipeptidyl-peptidase activity"/>
    <property type="evidence" value="ECO:0007669"/>
    <property type="project" value="TreeGrafter"/>
</dbReference>
<dbReference type="Gene3D" id="1.20.120.980">
    <property type="entry name" value="Serine carboxypeptidase S28, SKS domain"/>
    <property type="match status" value="1"/>
</dbReference>
<dbReference type="GO" id="GO:0070008">
    <property type="term" value="F:serine-type exopeptidase activity"/>
    <property type="evidence" value="ECO:0007669"/>
    <property type="project" value="InterPro"/>
</dbReference>
<dbReference type="InterPro" id="IPR008758">
    <property type="entry name" value="Peptidase_S28"/>
</dbReference>
<organism evidence="6 7">
    <name type="scientific">Parthenolecanium corni</name>
    <dbReference type="NCBI Taxonomy" id="536013"/>
    <lineage>
        <taxon>Eukaryota</taxon>
        <taxon>Metazoa</taxon>
        <taxon>Ecdysozoa</taxon>
        <taxon>Arthropoda</taxon>
        <taxon>Hexapoda</taxon>
        <taxon>Insecta</taxon>
        <taxon>Pterygota</taxon>
        <taxon>Neoptera</taxon>
        <taxon>Paraneoptera</taxon>
        <taxon>Hemiptera</taxon>
        <taxon>Sternorrhyncha</taxon>
        <taxon>Coccoidea</taxon>
        <taxon>Coccidae</taxon>
        <taxon>Parthenolecanium</taxon>
    </lineage>
</organism>
<dbReference type="Pfam" id="PF05577">
    <property type="entry name" value="Peptidase_S28"/>
    <property type="match status" value="3"/>
</dbReference>
<dbReference type="FunFam" id="1.20.120.980:FF:000003">
    <property type="entry name" value="Serine protease 16"/>
    <property type="match status" value="1"/>
</dbReference>
<evidence type="ECO:0000256" key="3">
    <source>
        <dbReference type="ARBA" id="ARBA00022729"/>
    </source>
</evidence>
<keyword evidence="7" id="KW-1185">Reference proteome</keyword>
<protein>
    <recommendedName>
        <fullName evidence="8">Serine carboxypeptidase S28</fullName>
    </recommendedName>
</protein>
<name>A0AAN9Y3L9_9HEMI</name>
<dbReference type="InterPro" id="IPR042269">
    <property type="entry name" value="Ser_carbopepase_S28_SKS"/>
</dbReference>
<dbReference type="Proteomes" id="UP001367676">
    <property type="component" value="Unassembled WGS sequence"/>
</dbReference>
<keyword evidence="3" id="KW-0732">Signal</keyword>
<dbReference type="PANTHER" id="PTHR11010">
    <property type="entry name" value="PROTEASE S28 PRO-X CARBOXYPEPTIDASE-RELATED"/>
    <property type="match status" value="1"/>
</dbReference>
<comment type="caution">
    <text evidence="6">The sequence shown here is derived from an EMBL/GenBank/DDBJ whole genome shotgun (WGS) entry which is preliminary data.</text>
</comment>
<keyword evidence="4" id="KW-0378">Hydrolase</keyword>
<dbReference type="PANTHER" id="PTHR11010:SF117">
    <property type="entry name" value="SERINE PROTEASE 16"/>
    <property type="match status" value="1"/>
</dbReference>
<evidence type="ECO:0000313" key="7">
    <source>
        <dbReference type="Proteomes" id="UP001367676"/>
    </source>
</evidence>
<dbReference type="InterPro" id="IPR029058">
    <property type="entry name" value="AB_hydrolase_fold"/>
</dbReference>
<accession>A0AAN9Y3L9</accession>
<dbReference type="AlphaFoldDB" id="A0AAN9Y3L9"/>
<proteinExistence type="inferred from homology"/>
<dbReference type="GO" id="GO:0006508">
    <property type="term" value="P:proteolysis"/>
    <property type="evidence" value="ECO:0007669"/>
    <property type="project" value="UniProtKB-KW"/>
</dbReference>
<evidence type="ECO:0000256" key="4">
    <source>
        <dbReference type="ARBA" id="ARBA00022801"/>
    </source>
</evidence>
<evidence type="ECO:0000256" key="5">
    <source>
        <dbReference type="ARBA" id="ARBA00023180"/>
    </source>
</evidence>
<evidence type="ECO:0000313" key="6">
    <source>
        <dbReference type="EMBL" id="KAK7584025.1"/>
    </source>
</evidence>